<reference evidence="1" key="1">
    <citation type="submission" date="2023-11" db="EMBL/GenBank/DDBJ databases">
        <title>Gracilibacillus pellucida a moderately halophilic bacterium isolated from saline soil in Xinjiang province.</title>
        <authorList>
            <person name="Zhang Z."/>
            <person name="Tan F."/>
            <person name="Wang Y."/>
            <person name="Xia M."/>
        </authorList>
    </citation>
    <scope>NUCLEOTIDE SEQUENCE</scope>
    <source>
        <strain evidence="1">S3-1-1</strain>
    </source>
</reference>
<proteinExistence type="predicted"/>
<accession>A0ACC6M3Z7</accession>
<evidence type="ECO:0000313" key="1">
    <source>
        <dbReference type="EMBL" id="MDX8045542.1"/>
    </source>
</evidence>
<name>A0ACC6M3Z7_9BACI</name>
<evidence type="ECO:0000313" key="2">
    <source>
        <dbReference type="Proteomes" id="UP001277972"/>
    </source>
</evidence>
<dbReference type="Proteomes" id="UP001277972">
    <property type="component" value="Unassembled WGS sequence"/>
</dbReference>
<dbReference type="EMBL" id="JAWZSR010000003">
    <property type="protein sequence ID" value="MDX8045542.1"/>
    <property type="molecule type" value="Genomic_DNA"/>
</dbReference>
<organism evidence="1 2">
    <name type="scientific">Gracilibacillus pellucidus</name>
    <dbReference type="NCBI Taxonomy" id="3095368"/>
    <lineage>
        <taxon>Bacteria</taxon>
        <taxon>Bacillati</taxon>
        <taxon>Bacillota</taxon>
        <taxon>Bacilli</taxon>
        <taxon>Bacillales</taxon>
        <taxon>Bacillaceae</taxon>
        <taxon>Gracilibacillus</taxon>
    </lineage>
</organism>
<comment type="caution">
    <text evidence="1">The sequence shown here is derived from an EMBL/GenBank/DDBJ whole genome shotgun (WGS) entry which is preliminary data.</text>
</comment>
<keyword evidence="2" id="KW-1185">Reference proteome</keyword>
<gene>
    <name evidence="1" type="ORF">SH601_06035</name>
</gene>
<sequence length="547" mass="61620">MIMWQKMKALSVLLLLLLILLVVGCSSNDTAGEQEENIDGEDMELKDPGEVGYPEEITYWTELNASVAQTSQTLNDVGVYQELEKITGTKVDFKHPSGEGTDITEQFNLMIASGQLPDVIEYNWRTVPNGPDQAIESGTIIRLNELIENYAPNLNRYLNENPEVKKMVTTDAGNMYSFPFLRGDEKLMVFMGMMIRQDWLDELDLEKPSTISEWEEVLTAFKNTDFNGNGEQDVIPLLVQPDDIKNIGPFLGAYGIHAQFYNDNGTVKYGSIQPEFKEFLTTMNKWYEDGLLDPDFAAIDTTLLDAKVTNNQLGSLFGYTGGGIGKYMGLMQDRDPEFSLAPTAHPSLKEGEKAATAQRAHPYEGFHSVAISGLAENPEEIVKWLDYAYSEEGHMLFNFGIEGESYDMIDGYPTYSEEITNNPDGLPMSDALGKYIRASYGGPLVQDVRYVEQYLELPEQQEAVEIWGETAENEINMPPTTLNADESEEYSSIMSDLDTYYDEMLVRFIMGEEPLGHFDNFVETLKGMGIERAIELQQAALDRYMER</sequence>
<protein>
    <submittedName>
        <fullName evidence="1">Extracellular solute-binding protein</fullName>
    </submittedName>
</protein>